<evidence type="ECO:0000313" key="3">
    <source>
        <dbReference type="Proteomes" id="UP000264492"/>
    </source>
</evidence>
<keyword evidence="1" id="KW-1133">Transmembrane helix</keyword>
<evidence type="ECO:0000256" key="1">
    <source>
        <dbReference type="SAM" id="Phobius"/>
    </source>
</evidence>
<sequence length="130" mass="14258">MARVLIALALTGVLYLALSALWHGRELIAVVAILALAYVGLDALIAIAPLSEATRAAMAKRQALNELYPSHRYRSLLWLGLGVFANKLVQAYLGDGLGPRDFIVPMLFVVSGLIAMLVWRYRDRKRAGEP</sequence>
<name>A0A371JY28_9GAMM</name>
<organism evidence="2 3">
    <name type="scientific">Lysobacter silvisoli</name>
    <dbReference type="NCBI Taxonomy" id="2293254"/>
    <lineage>
        <taxon>Bacteria</taxon>
        <taxon>Pseudomonadati</taxon>
        <taxon>Pseudomonadota</taxon>
        <taxon>Gammaproteobacteria</taxon>
        <taxon>Lysobacterales</taxon>
        <taxon>Lysobacteraceae</taxon>
        <taxon>Lysobacter</taxon>
    </lineage>
</organism>
<feature type="transmembrane region" description="Helical" evidence="1">
    <location>
        <begin position="29"/>
        <end position="50"/>
    </location>
</feature>
<keyword evidence="3" id="KW-1185">Reference proteome</keyword>
<protein>
    <submittedName>
        <fullName evidence="2">Uncharacterized protein</fullName>
    </submittedName>
</protein>
<reference evidence="2 3" key="1">
    <citation type="submission" date="2018-08" db="EMBL/GenBank/DDBJ databases">
        <title>Lysobacter sp. zong2l5, whole genome shotgun sequence.</title>
        <authorList>
            <person name="Zhang X."/>
            <person name="Feng G."/>
            <person name="Zhu H."/>
        </authorList>
    </citation>
    <scope>NUCLEOTIDE SEQUENCE [LARGE SCALE GENOMIC DNA]</scope>
    <source>
        <strain evidence="3">zong2l5</strain>
    </source>
</reference>
<feature type="transmembrane region" description="Helical" evidence="1">
    <location>
        <begin position="102"/>
        <end position="121"/>
    </location>
</feature>
<evidence type="ECO:0000313" key="2">
    <source>
        <dbReference type="EMBL" id="RDZ26573.1"/>
    </source>
</evidence>
<dbReference type="AlphaFoldDB" id="A0A371JY28"/>
<feature type="transmembrane region" description="Helical" evidence="1">
    <location>
        <begin position="71"/>
        <end position="90"/>
    </location>
</feature>
<keyword evidence="1" id="KW-0812">Transmembrane</keyword>
<gene>
    <name evidence="2" type="ORF">DX914_16435</name>
</gene>
<dbReference type="EMBL" id="QTSU01000003">
    <property type="protein sequence ID" value="RDZ26573.1"/>
    <property type="molecule type" value="Genomic_DNA"/>
</dbReference>
<keyword evidence="1" id="KW-0472">Membrane</keyword>
<comment type="caution">
    <text evidence="2">The sequence shown here is derived from an EMBL/GenBank/DDBJ whole genome shotgun (WGS) entry which is preliminary data.</text>
</comment>
<dbReference type="Proteomes" id="UP000264492">
    <property type="component" value="Unassembled WGS sequence"/>
</dbReference>
<accession>A0A371JY28</accession>
<proteinExistence type="predicted"/>